<comment type="caution">
    <text evidence="2">The sequence shown here is derived from an EMBL/GenBank/DDBJ whole genome shotgun (WGS) entry which is preliminary data.</text>
</comment>
<dbReference type="Proteomes" id="UP001151081">
    <property type="component" value="Unassembled WGS sequence"/>
</dbReference>
<feature type="compositionally biased region" description="Gly residues" evidence="1">
    <location>
        <begin position="1"/>
        <end position="10"/>
    </location>
</feature>
<proteinExistence type="predicted"/>
<dbReference type="AlphaFoldDB" id="A0A9X3X2S6"/>
<feature type="region of interest" description="Disordered" evidence="1">
    <location>
        <begin position="1"/>
        <end position="33"/>
    </location>
</feature>
<evidence type="ECO:0000313" key="2">
    <source>
        <dbReference type="EMBL" id="MDC3983157.1"/>
    </source>
</evidence>
<reference evidence="2 3" key="1">
    <citation type="submission" date="2021-04" db="EMBL/GenBank/DDBJ databases">
        <title>Genome analysis of Polyangium sp.</title>
        <authorList>
            <person name="Li Y."/>
            <person name="Wang J."/>
        </authorList>
    </citation>
    <scope>NUCLEOTIDE SEQUENCE [LARGE SCALE GENOMIC DNA]</scope>
    <source>
        <strain evidence="2 3">SDU14</strain>
    </source>
</reference>
<evidence type="ECO:0000256" key="1">
    <source>
        <dbReference type="SAM" id="MobiDB-lite"/>
    </source>
</evidence>
<keyword evidence="3" id="KW-1185">Reference proteome</keyword>
<accession>A0A9X3X2S6</accession>
<sequence>MLGACAGDGGVSEAEDGDTSEGGTAQSDAQTRRCLSVTPDATLSLLAGETEKSSTSRGPSYNTGVAGTLHGCNSYVVEVSVPSTSTPPLDYESSFQFHAEKSTPIREDLCNVAEMQFRVYAWNIVVGDWAFVGGGVKEGKWIPGGPLTSPECRFFPKPGAYTEFGNHFEPPLAGTNRYRILSSVMLPDAFFAEVRVSVQRDHEIFLE</sequence>
<evidence type="ECO:0000313" key="3">
    <source>
        <dbReference type="Proteomes" id="UP001151081"/>
    </source>
</evidence>
<organism evidence="2 3">
    <name type="scientific">Polyangium jinanense</name>
    <dbReference type="NCBI Taxonomy" id="2829994"/>
    <lineage>
        <taxon>Bacteria</taxon>
        <taxon>Pseudomonadati</taxon>
        <taxon>Myxococcota</taxon>
        <taxon>Polyangia</taxon>
        <taxon>Polyangiales</taxon>
        <taxon>Polyangiaceae</taxon>
        <taxon>Polyangium</taxon>
    </lineage>
</organism>
<protein>
    <submittedName>
        <fullName evidence="2">Uncharacterized protein</fullName>
    </submittedName>
</protein>
<gene>
    <name evidence="2" type="ORF">KEG57_21780</name>
</gene>
<dbReference type="EMBL" id="JAGTJJ010000012">
    <property type="protein sequence ID" value="MDC3983157.1"/>
    <property type="molecule type" value="Genomic_DNA"/>
</dbReference>
<name>A0A9X3X2S6_9BACT</name>